<dbReference type="eggNOG" id="COG2172">
    <property type="taxonomic scope" value="Bacteria"/>
</dbReference>
<dbReference type="Gene3D" id="3.30.565.10">
    <property type="entry name" value="Histidine kinase-like ATPase, C-terminal domain"/>
    <property type="match status" value="1"/>
</dbReference>
<dbReference type="KEGG" id="pma:Pro_0774"/>
<dbReference type="CDD" id="cd16936">
    <property type="entry name" value="HATPase_RsbW-like"/>
    <property type="match status" value="1"/>
</dbReference>
<evidence type="ECO:0000259" key="2">
    <source>
        <dbReference type="Pfam" id="PF13581"/>
    </source>
</evidence>
<keyword evidence="1" id="KW-0723">Serine/threonine-protein kinase</keyword>
<proteinExistence type="predicted"/>
<dbReference type="InterPro" id="IPR050267">
    <property type="entry name" value="Anti-sigma-factor_SerPK"/>
</dbReference>
<evidence type="ECO:0000313" key="3">
    <source>
        <dbReference type="EMBL" id="AAP99818.1"/>
    </source>
</evidence>
<organism evidence="3 4">
    <name type="scientific">Prochlorococcus marinus (strain SARG / CCMP1375 / SS120)</name>
    <dbReference type="NCBI Taxonomy" id="167539"/>
    <lineage>
        <taxon>Bacteria</taxon>
        <taxon>Bacillati</taxon>
        <taxon>Cyanobacteriota</taxon>
        <taxon>Cyanophyceae</taxon>
        <taxon>Synechococcales</taxon>
        <taxon>Prochlorococcaceae</taxon>
        <taxon>Prochlorococcus</taxon>
    </lineage>
</organism>
<dbReference type="SUPFAM" id="SSF55874">
    <property type="entry name" value="ATPase domain of HSP90 chaperone/DNA topoisomerase II/histidine kinase"/>
    <property type="match status" value="1"/>
</dbReference>
<dbReference type="PIRSF" id="PIRSF020906">
    <property type="entry name" value="Anti_s_fact_PmgA_prd"/>
    <property type="match status" value="1"/>
</dbReference>
<dbReference type="PANTHER" id="PTHR35526:SF3">
    <property type="entry name" value="ANTI-SIGMA-F FACTOR RSBW"/>
    <property type="match status" value="1"/>
</dbReference>
<dbReference type="Pfam" id="PF13581">
    <property type="entry name" value="HATPase_c_2"/>
    <property type="match status" value="1"/>
</dbReference>
<protein>
    <submittedName>
        <fullName evidence="3">Anti-sigma regulatory factor</fullName>
    </submittedName>
</protein>
<dbReference type="AlphaFoldDB" id="Q7VCG6"/>
<keyword evidence="1" id="KW-0808">Transferase</keyword>
<dbReference type="GO" id="GO:0004674">
    <property type="term" value="F:protein serine/threonine kinase activity"/>
    <property type="evidence" value="ECO:0007669"/>
    <property type="project" value="UniProtKB-KW"/>
</dbReference>
<dbReference type="RefSeq" id="WP_011124926.1">
    <property type="nucleotide sequence ID" value="NC_005042.1"/>
</dbReference>
<dbReference type="InterPro" id="IPR003594">
    <property type="entry name" value="HATPase_dom"/>
</dbReference>
<dbReference type="EnsemblBacteria" id="AAP99818">
    <property type="protein sequence ID" value="AAP99818"/>
    <property type="gene ID" value="Pro_0774"/>
</dbReference>
<evidence type="ECO:0000313" key="4">
    <source>
        <dbReference type="Proteomes" id="UP000001420"/>
    </source>
</evidence>
<accession>Q7VCG6</accession>
<dbReference type="HOGENOM" id="CLU_090336_17_1_3"/>
<name>Q7VCG6_PROMA</name>
<dbReference type="Proteomes" id="UP000001420">
    <property type="component" value="Chromosome"/>
</dbReference>
<gene>
    <name evidence="3" type="primary">rsbW</name>
    <name evidence="3" type="ordered locus">Pro_0774</name>
</gene>
<dbReference type="PATRIC" id="fig|167539.5.peg.819"/>
<keyword evidence="4" id="KW-1185">Reference proteome</keyword>
<dbReference type="OrthoDB" id="516350at2"/>
<dbReference type="EMBL" id="AE017126">
    <property type="protein sequence ID" value="AAP99818.1"/>
    <property type="molecule type" value="Genomic_DNA"/>
</dbReference>
<dbReference type="InterPro" id="IPR036890">
    <property type="entry name" value="HATPase_C_sf"/>
</dbReference>
<reference evidence="3 4" key="1">
    <citation type="journal article" date="2003" name="Proc. Natl. Acad. Sci. U.S.A.">
        <title>Genome sequence of the cyanobacterium Prochlorococcus marinus SS120, a nearly minimal oxyphototrophic genome.</title>
        <authorList>
            <person name="Dufresne A."/>
            <person name="Salanoubat M."/>
            <person name="Partensky F."/>
            <person name="Artiguenave F."/>
            <person name="Axmann I.M."/>
            <person name="Barbe V."/>
            <person name="Duprat S."/>
            <person name="Galperin M.Y."/>
            <person name="Koonin E.V."/>
            <person name="Le Gall F."/>
            <person name="Makarova K.S."/>
            <person name="Ostrowski M."/>
            <person name="Oztas S."/>
            <person name="Robert C."/>
            <person name="Rogozin I.B."/>
            <person name="Scanlan D.J."/>
            <person name="Tandeau de Marsac N."/>
            <person name="Weissenbach J."/>
            <person name="Wincker P."/>
            <person name="Wolf Y.I."/>
            <person name="Hess W.R."/>
        </authorList>
    </citation>
    <scope>NUCLEOTIDE SEQUENCE [LARGE SCALE GENOMIC DNA]</scope>
    <source>
        <strain evidence="4">SARG / CCMP1375 / SS120</strain>
    </source>
</reference>
<dbReference type="PANTHER" id="PTHR35526">
    <property type="entry name" value="ANTI-SIGMA-F FACTOR RSBW-RELATED"/>
    <property type="match status" value="1"/>
</dbReference>
<dbReference type="InterPro" id="IPR016781">
    <property type="entry name" value="Anti-sigma_regulat_PmgA_prd"/>
</dbReference>
<dbReference type="STRING" id="167539.Pro_0774"/>
<keyword evidence="1" id="KW-0418">Kinase</keyword>
<feature type="domain" description="Histidine kinase/HSP90-like ATPase" evidence="2">
    <location>
        <begin position="28"/>
        <end position="124"/>
    </location>
</feature>
<evidence type="ECO:0000256" key="1">
    <source>
        <dbReference type="ARBA" id="ARBA00022527"/>
    </source>
</evidence>
<sequence>MRLFRWTDFTLPSTLQLKYFVSLLIEPVGSQKRESIELGLHEALVNAVIHGNSSDPDKSLRVRRIITPNWLVWQIQDEGFGLKEAKRVFCLPSDADAESGRGLFLIHECFDDVRWSPRGNRLQVATRRQKQLMRRTSGIFDFTSDPF</sequence>